<dbReference type="EMBL" id="DYWQ01000168">
    <property type="protein sequence ID" value="HJF46314.1"/>
    <property type="molecule type" value="Genomic_DNA"/>
</dbReference>
<evidence type="ECO:0000256" key="2">
    <source>
        <dbReference type="SAM" id="Phobius"/>
    </source>
</evidence>
<protein>
    <submittedName>
        <fullName evidence="3">Helix-turn-helix domain-containing protein</fullName>
    </submittedName>
</protein>
<reference evidence="3" key="2">
    <citation type="submission" date="2021-09" db="EMBL/GenBank/DDBJ databases">
        <authorList>
            <person name="Gilroy R."/>
        </authorList>
    </citation>
    <scope>NUCLEOTIDE SEQUENCE</scope>
    <source>
        <strain evidence="3">CHK124-7917</strain>
    </source>
</reference>
<sequence>MSRPRFSEALVMRRHDLGLSLEQASRILKLRRDVLVAFEEGDYDHMPQSGYAQGMLSSYARYLGLNAREIVDLFQEELYEHRHGSSSHELRRRTRQTQAGRNISGYDVVNEAGSRPKAYVEYRPLLPTSGGPAGDMGNFATTAPARPRSSLPLAGVGTPAPGTRAAYSSASYDGWDVGPERRPYNSGAARERAGASSTRRRAQRARRGADARQGRALGDGGGSPRDERSSARLYRRDDVSTRRVSPSEYTDDMRYDDHASPYAPASTISGRRSSRNIAQVERPNVRRRPSSPHRSSARQGGGGRRSPARGGALGWLQWFFSDARRALLAIVVALTVVLTAIVVLSVSSCVSGPSRSVGQTVAVNNASQSDAESGGQQSDAGATQGADEADEGQGADGQGDQAADGDGDASSGATPDDQAASDEPSVTETVVEVSIASGEYSWLEIVCDGTSVVADDLTGPWSQSFTVYDSISISAGDRTAVTVTENGERVEFSKTASGLGSVTIKGTPRQDSADDASSGSSDGSAGAASTDGAAPEADQGQ</sequence>
<dbReference type="Pfam" id="PF13413">
    <property type="entry name" value="HTH_25"/>
    <property type="match status" value="1"/>
</dbReference>
<dbReference type="GO" id="GO:0003677">
    <property type="term" value="F:DNA binding"/>
    <property type="evidence" value="ECO:0007669"/>
    <property type="project" value="InterPro"/>
</dbReference>
<keyword evidence="2" id="KW-1133">Transmembrane helix</keyword>
<reference evidence="3" key="1">
    <citation type="journal article" date="2021" name="PeerJ">
        <title>Extensive microbial diversity within the chicken gut microbiome revealed by metagenomics and culture.</title>
        <authorList>
            <person name="Gilroy R."/>
            <person name="Ravi A."/>
            <person name="Getino M."/>
            <person name="Pursley I."/>
            <person name="Horton D.L."/>
            <person name="Alikhan N.F."/>
            <person name="Baker D."/>
            <person name="Gharbi K."/>
            <person name="Hall N."/>
            <person name="Watson M."/>
            <person name="Adriaenssens E.M."/>
            <person name="Foster-Nyarko E."/>
            <person name="Jarju S."/>
            <person name="Secka A."/>
            <person name="Antonio M."/>
            <person name="Oren A."/>
            <person name="Chaudhuri R.R."/>
            <person name="La Ragione R."/>
            <person name="Hildebrand F."/>
            <person name="Pallen M.J."/>
        </authorList>
    </citation>
    <scope>NUCLEOTIDE SEQUENCE</scope>
    <source>
        <strain evidence="3">CHK124-7917</strain>
    </source>
</reference>
<feature type="transmembrane region" description="Helical" evidence="2">
    <location>
        <begin position="326"/>
        <end position="346"/>
    </location>
</feature>
<dbReference type="AlphaFoldDB" id="A0A921KMF0"/>
<accession>A0A921KMF0</accession>
<feature type="compositionally biased region" description="Low complexity" evidence="1">
    <location>
        <begin position="398"/>
        <end position="413"/>
    </location>
</feature>
<feature type="compositionally biased region" description="Polar residues" evidence="1">
    <location>
        <begin position="366"/>
        <end position="381"/>
    </location>
</feature>
<dbReference type="PANTHER" id="PTHR34475:SF1">
    <property type="entry name" value="CYTOSKELETON PROTEIN RODZ"/>
    <property type="match status" value="1"/>
</dbReference>
<evidence type="ECO:0000313" key="3">
    <source>
        <dbReference type="EMBL" id="HJF46314.1"/>
    </source>
</evidence>
<dbReference type="Gene3D" id="1.10.260.40">
    <property type="entry name" value="lambda repressor-like DNA-binding domains"/>
    <property type="match status" value="1"/>
</dbReference>
<feature type="compositionally biased region" description="Polar residues" evidence="1">
    <location>
        <begin position="266"/>
        <end position="277"/>
    </location>
</feature>
<gene>
    <name evidence="3" type="ORF">K8U72_11145</name>
</gene>
<name>A0A921KMF0_9ACTN</name>
<dbReference type="Proteomes" id="UP000697330">
    <property type="component" value="Unassembled WGS sequence"/>
</dbReference>
<feature type="region of interest" description="Disordered" evidence="1">
    <location>
        <begin position="129"/>
        <end position="308"/>
    </location>
</feature>
<proteinExistence type="predicted"/>
<comment type="caution">
    <text evidence="3">The sequence shown here is derived from an EMBL/GenBank/DDBJ whole genome shotgun (WGS) entry which is preliminary data.</text>
</comment>
<evidence type="ECO:0000256" key="1">
    <source>
        <dbReference type="SAM" id="MobiDB-lite"/>
    </source>
</evidence>
<dbReference type="InterPro" id="IPR050400">
    <property type="entry name" value="Bact_Cytoskel_RodZ"/>
</dbReference>
<feature type="compositionally biased region" description="Basic and acidic residues" evidence="1">
    <location>
        <begin position="224"/>
        <end position="241"/>
    </location>
</feature>
<dbReference type="InterPro" id="IPR010982">
    <property type="entry name" value="Lambda_DNA-bd_dom_sf"/>
</dbReference>
<organism evidence="3 4">
    <name type="scientific">Thermophilibacter provencensis</name>
    <dbReference type="NCBI Taxonomy" id="1852386"/>
    <lineage>
        <taxon>Bacteria</taxon>
        <taxon>Bacillati</taxon>
        <taxon>Actinomycetota</taxon>
        <taxon>Coriobacteriia</taxon>
        <taxon>Coriobacteriales</taxon>
        <taxon>Atopobiaceae</taxon>
        <taxon>Thermophilibacter</taxon>
    </lineage>
</organism>
<evidence type="ECO:0000313" key="4">
    <source>
        <dbReference type="Proteomes" id="UP000697330"/>
    </source>
</evidence>
<keyword evidence="2" id="KW-0472">Membrane</keyword>
<feature type="compositionally biased region" description="Basic and acidic residues" evidence="1">
    <location>
        <begin position="178"/>
        <end position="193"/>
    </location>
</feature>
<keyword evidence="2" id="KW-0812">Transmembrane</keyword>
<dbReference type="PANTHER" id="PTHR34475">
    <property type="match status" value="1"/>
</dbReference>
<feature type="region of interest" description="Disordered" evidence="1">
    <location>
        <begin position="366"/>
        <end position="427"/>
    </location>
</feature>
<dbReference type="RefSeq" id="WP_274959810.1">
    <property type="nucleotide sequence ID" value="NZ_DYWQ01000168.1"/>
</dbReference>
<feature type="region of interest" description="Disordered" evidence="1">
    <location>
        <begin position="492"/>
        <end position="541"/>
    </location>
</feature>
<feature type="compositionally biased region" description="Low complexity" evidence="1">
    <location>
        <begin position="515"/>
        <end position="534"/>
    </location>
</feature>